<sequence>MAKYGLWQSVKHYMLSDLRPVLESDSIADLENFALERGWYAPAPAVIARNDMGTWIPSIWVRKSGLVDLKPDQPIKYVEVREGKRPWPNHLGEPPSV</sequence>
<keyword evidence="2" id="KW-1185">Reference proteome</keyword>
<evidence type="ECO:0000313" key="1">
    <source>
        <dbReference type="EMBL" id="MBJ8337325.1"/>
    </source>
</evidence>
<organism evidence="1 2">
    <name type="scientific">Antrihabitans stalagmiti</name>
    <dbReference type="NCBI Taxonomy" id="2799499"/>
    <lineage>
        <taxon>Bacteria</taxon>
        <taxon>Bacillati</taxon>
        <taxon>Actinomycetota</taxon>
        <taxon>Actinomycetes</taxon>
        <taxon>Mycobacteriales</taxon>
        <taxon>Nocardiaceae</taxon>
        <taxon>Antrihabitans</taxon>
    </lineage>
</organism>
<accession>A0A934NLC9</accession>
<gene>
    <name evidence="1" type="ORF">JGU71_00370</name>
</gene>
<name>A0A934NLC9_9NOCA</name>
<protein>
    <submittedName>
        <fullName evidence="1">Uncharacterized protein</fullName>
    </submittedName>
</protein>
<dbReference type="EMBL" id="JAEMNV010000001">
    <property type="protein sequence ID" value="MBJ8337325.1"/>
    <property type="molecule type" value="Genomic_DNA"/>
</dbReference>
<dbReference type="RefSeq" id="WP_199700928.1">
    <property type="nucleotide sequence ID" value="NZ_JAEMNV010000001.1"/>
</dbReference>
<comment type="caution">
    <text evidence="1">The sequence shown here is derived from an EMBL/GenBank/DDBJ whole genome shotgun (WGS) entry which is preliminary data.</text>
</comment>
<proteinExistence type="predicted"/>
<evidence type="ECO:0000313" key="2">
    <source>
        <dbReference type="Proteomes" id="UP000655868"/>
    </source>
</evidence>
<dbReference type="AlphaFoldDB" id="A0A934NLC9"/>
<reference evidence="1" key="1">
    <citation type="submission" date="2020-12" db="EMBL/GenBank/DDBJ databases">
        <title>Antrihabitans popcorni sp. nov. and Antrihabitans auranticaus sp. nov., isolated from a larva cave.</title>
        <authorList>
            <person name="Lee S.D."/>
            <person name="Kim I.S."/>
        </authorList>
    </citation>
    <scope>NUCLEOTIDE SEQUENCE</scope>
    <source>
        <strain evidence="1">YC3-6</strain>
    </source>
</reference>
<dbReference type="Proteomes" id="UP000655868">
    <property type="component" value="Unassembled WGS sequence"/>
</dbReference>